<comment type="caution">
    <text evidence="2">The sequence shown here is derived from an EMBL/GenBank/DDBJ whole genome shotgun (WGS) entry which is preliminary data.</text>
</comment>
<name>A0A150JUG0_HEYCO</name>
<accession>A0A150JUG0</accession>
<sequence>MHTFGARFPGAKACEIPAQPGGAPERGVSGALTANGAVVR</sequence>
<dbReference type="EMBL" id="LQYG01000083">
    <property type="protein sequence ID" value="KYC60846.1"/>
    <property type="molecule type" value="Genomic_DNA"/>
</dbReference>
<evidence type="ECO:0000313" key="2">
    <source>
        <dbReference type="EMBL" id="KYC60846.1"/>
    </source>
</evidence>
<dbReference type="Proteomes" id="UP000075288">
    <property type="component" value="Unassembled WGS sequence"/>
</dbReference>
<gene>
    <name evidence="2" type="ORF">B4098_3090</name>
</gene>
<proteinExistence type="predicted"/>
<feature type="region of interest" description="Disordered" evidence="1">
    <location>
        <begin position="17"/>
        <end position="40"/>
    </location>
</feature>
<dbReference type="AlphaFoldDB" id="A0A150JUG0"/>
<protein>
    <submittedName>
        <fullName evidence="2">Uncharacterized protein</fullName>
    </submittedName>
</protein>
<reference evidence="2 3" key="1">
    <citation type="submission" date="2016-01" db="EMBL/GenBank/DDBJ databases">
        <title>Genome Sequences of Twelve Sporeforming Bacillus Species Isolated from Foods.</title>
        <authorList>
            <person name="Berendsen E.M."/>
            <person name="Wells-Bennik M.H."/>
            <person name="Krawcyk A.O."/>
            <person name="De Jong A."/>
            <person name="Holsappel S."/>
            <person name="Eijlander R.T."/>
            <person name="Kuipers O.P."/>
        </authorList>
    </citation>
    <scope>NUCLEOTIDE SEQUENCE [LARGE SCALE GENOMIC DNA]</scope>
    <source>
        <strain evidence="2 3">B4098</strain>
    </source>
</reference>
<evidence type="ECO:0000256" key="1">
    <source>
        <dbReference type="SAM" id="MobiDB-lite"/>
    </source>
</evidence>
<organism evidence="2 3">
    <name type="scientific">Heyndrickxia coagulans</name>
    <name type="common">Weizmannia coagulans</name>
    <dbReference type="NCBI Taxonomy" id="1398"/>
    <lineage>
        <taxon>Bacteria</taxon>
        <taxon>Bacillati</taxon>
        <taxon>Bacillota</taxon>
        <taxon>Bacilli</taxon>
        <taxon>Bacillales</taxon>
        <taxon>Bacillaceae</taxon>
        <taxon>Heyndrickxia</taxon>
    </lineage>
</organism>
<evidence type="ECO:0000313" key="3">
    <source>
        <dbReference type="Proteomes" id="UP000075288"/>
    </source>
</evidence>